<dbReference type="EMBL" id="BAABIL010000644">
    <property type="protein sequence ID" value="GAA4658745.1"/>
    <property type="molecule type" value="Genomic_DNA"/>
</dbReference>
<dbReference type="PIRSF" id="PIRSF008546">
    <property type="entry name" value="UCP008546"/>
    <property type="match status" value="1"/>
</dbReference>
<dbReference type="Proteomes" id="UP001501195">
    <property type="component" value="Unassembled WGS sequence"/>
</dbReference>
<accession>A0ABP8VC75</accession>
<protein>
    <submittedName>
        <fullName evidence="1">DUF1810 domain-containing protein</fullName>
    </submittedName>
</protein>
<keyword evidence="2" id="KW-1185">Reference proteome</keyword>
<dbReference type="Gene3D" id="1.25.40.380">
    <property type="entry name" value="Protein of unknown function DUF1810"/>
    <property type="match status" value="1"/>
</dbReference>
<evidence type="ECO:0000313" key="2">
    <source>
        <dbReference type="Proteomes" id="UP001501195"/>
    </source>
</evidence>
<dbReference type="Pfam" id="PF08837">
    <property type="entry name" value="DUF1810"/>
    <property type="match status" value="1"/>
</dbReference>
<dbReference type="SUPFAM" id="SSF140736">
    <property type="entry name" value="Rv1873-like"/>
    <property type="match status" value="1"/>
</dbReference>
<proteinExistence type="predicted"/>
<name>A0ABP8VC75_9ACTN</name>
<evidence type="ECO:0000313" key="1">
    <source>
        <dbReference type="EMBL" id="GAA4658745.1"/>
    </source>
</evidence>
<sequence>MGGPVADDVRGDDPFALRRFLRAQDAQGTYEEALAELRAGAKRSHWMWFVFPQLAGLGRSATAQRYAITGPDEARAYVAHPVLGPRLVAAARALLDSGATDAAVALGGIDARKLHSSATLFALTAPGEEVFREVLERFFGGVEDPGTLRLLGRTGT</sequence>
<dbReference type="InterPro" id="IPR036287">
    <property type="entry name" value="Rv1873-like_sf"/>
</dbReference>
<comment type="caution">
    <text evidence="1">The sequence shown here is derived from an EMBL/GenBank/DDBJ whole genome shotgun (WGS) entry which is preliminary data.</text>
</comment>
<reference evidence="2" key="1">
    <citation type="journal article" date="2019" name="Int. J. Syst. Evol. Microbiol.">
        <title>The Global Catalogue of Microorganisms (GCM) 10K type strain sequencing project: providing services to taxonomists for standard genome sequencing and annotation.</title>
        <authorList>
            <consortium name="The Broad Institute Genomics Platform"/>
            <consortium name="The Broad Institute Genome Sequencing Center for Infectious Disease"/>
            <person name="Wu L."/>
            <person name="Ma J."/>
        </authorList>
    </citation>
    <scope>NUCLEOTIDE SEQUENCE [LARGE SCALE GENOMIC DNA]</scope>
    <source>
        <strain evidence="2">JCM 18126</strain>
    </source>
</reference>
<dbReference type="InterPro" id="IPR014937">
    <property type="entry name" value="DUF1810"/>
</dbReference>
<organism evidence="1 2">
    <name type="scientific">Kineococcus glutinatus</name>
    <dbReference type="NCBI Taxonomy" id="1070872"/>
    <lineage>
        <taxon>Bacteria</taxon>
        <taxon>Bacillati</taxon>
        <taxon>Actinomycetota</taxon>
        <taxon>Actinomycetes</taxon>
        <taxon>Kineosporiales</taxon>
        <taxon>Kineosporiaceae</taxon>
        <taxon>Kineococcus</taxon>
    </lineage>
</organism>
<gene>
    <name evidence="1" type="ORF">GCM10023225_32760</name>
</gene>